<accession>A0A1C3E9Q9</accession>
<dbReference type="AlphaFoldDB" id="A0A1C3E9Q9"/>
<name>A0A1C3E9Q9_9PLAN</name>
<evidence type="ECO:0000256" key="1">
    <source>
        <dbReference type="SAM" id="SignalP"/>
    </source>
</evidence>
<reference evidence="2 3" key="1">
    <citation type="submission" date="2016-05" db="EMBL/GenBank/DDBJ databases">
        <title>Genomic and physiological characterization of Planctopirus sp. isolated from fresh water lake.</title>
        <authorList>
            <person name="Subhash Y."/>
            <person name="Ramana C."/>
        </authorList>
    </citation>
    <scope>NUCLEOTIDE SEQUENCE [LARGE SCALE GENOMIC DNA]</scope>
    <source>
        <strain evidence="2 3">JC280</strain>
    </source>
</reference>
<comment type="caution">
    <text evidence="2">The sequence shown here is derived from an EMBL/GenBank/DDBJ whole genome shotgun (WGS) entry which is preliminary data.</text>
</comment>
<feature type="chain" id="PRO_5008672887" evidence="1">
    <location>
        <begin position="33"/>
        <end position="435"/>
    </location>
</feature>
<dbReference type="Proteomes" id="UP000094828">
    <property type="component" value="Unassembled WGS sequence"/>
</dbReference>
<keyword evidence="3" id="KW-1185">Reference proteome</keyword>
<keyword evidence="1" id="KW-0732">Signal</keyword>
<dbReference type="EMBL" id="LYDR01000116">
    <property type="protein sequence ID" value="ODA29954.1"/>
    <property type="molecule type" value="Genomic_DNA"/>
</dbReference>
<evidence type="ECO:0000313" key="2">
    <source>
        <dbReference type="EMBL" id="ODA29954.1"/>
    </source>
</evidence>
<gene>
    <name evidence="2" type="ORF">A6X21_06325</name>
</gene>
<dbReference type="STRING" id="1841610.A6X21_06325"/>
<sequence>MATIPRNLQKFTRPLRSLIVLVVCLVPTTASSQFRVAPAAKDFKPVQRSLYGFDKDYLATIGGETPLLKPGMTVDVTLLNGSTQSSALITIIKYGKEPTVLQTLTFKPVSHRPKFTTRDIRSLTIDGKLYDMVFDTKSKGWALLDRAKHDEVVSERLKSRDYELYRPDTPEELEKKQSVYTLNVKALETHCPGVAFVSYESRDFQIYSDLPAKDVEVFQDRILSSCQFLKKMYGIPEDQSVFCGKLHIFIFKSRQHFIDYAKKQCQWEDQSAEATDIGYPGGQFFVLANGEQEFDSTVGNIVWHLTSIFQFRIRSNCNNIPRWLFYGTNDFVWRMVLYDLYSQETSLKDVLPHIRNNKNLGGLVSENEYATDYQPVSGMLVELLVDRDANAFRELFVAIKEGVDFNVALQDVYGWNDEELVEAFGRKIKVPNLKP</sequence>
<evidence type="ECO:0000313" key="3">
    <source>
        <dbReference type="Proteomes" id="UP000094828"/>
    </source>
</evidence>
<proteinExistence type="predicted"/>
<organism evidence="2 3">
    <name type="scientific">Planctopirus hydrillae</name>
    <dbReference type="NCBI Taxonomy" id="1841610"/>
    <lineage>
        <taxon>Bacteria</taxon>
        <taxon>Pseudomonadati</taxon>
        <taxon>Planctomycetota</taxon>
        <taxon>Planctomycetia</taxon>
        <taxon>Planctomycetales</taxon>
        <taxon>Planctomycetaceae</taxon>
        <taxon>Planctopirus</taxon>
    </lineage>
</organism>
<protein>
    <submittedName>
        <fullName evidence="2">Uncharacterized protein</fullName>
    </submittedName>
</protein>
<feature type="signal peptide" evidence="1">
    <location>
        <begin position="1"/>
        <end position="32"/>
    </location>
</feature>